<protein>
    <submittedName>
        <fullName evidence="1">F-box protein</fullName>
    </submittedName>
</protein>
<organism evidence="1 2">
    <name type="scientific">Actinidia chinensis var. chinensis</name>
    <name type="common">Chinese soft-hair kiwi</name>
    <dbReference type="NCBI Taxonomy" id="1590841"/>
    <lineage>
        <taxon>Eukaryota</taxon>
        <taxon>Viridiplantae</taxon>
        <taxon>Streptophyta</taxon>
        <taxon>Embryophyta</taxon>
        <taxon>Tracheophyta</taxon>
        <taxon>Spermatophyta</taxon>
        <taxon>Magnoliopsida</taxon>
        <taxon>eudicotyledons</taxon>
        <taxon>Gunneridae</taxon>
        <taxon>Pentapetalae</taxon>
        <taxon>asterids</taxon>
        <taxon>Ericales</taxon>
        <taxon>Actinidiaceae</taxon>
        <taxon>Actinidia</taxon>
    </lineage>
</organism>
<dbReference type="EMBL" id="NKQK01000008">
    <property type="protein sequence ID" value="PSS24347.1"/>
    <property type="molecule type" value="Genomic_DNA"/>
</dbReference>
<dbReference type="AlphaFoldDB" id="A0A2R6R9W2"/>
<comment type="caution">
    <text evidence="1">The sequence shown here is derived from an EMBL/GenBank/DDBJ whole genome shotgun (WGS) entry which is preliminary data.</text>
</comment>
<proteinExistence type="predicted"/>
<accession>A0A2R6R9W2</accession>
<keyword evidence="2" id="KW-1185">Reference proteome</keyword>
<sequence length="371" mass="42278">METRTDFLQWLQFDMVLKILMSLDDPCDLIRASVLSRCWHHFVIANGLCKQLCLRLFPQISSVAYVTEPSCGTKESAHVGSSNSVELETFEREHRVYAFLVQALTTFTASDCVAGAISASSTDNYPKESIRNTLNPRNRVLRRASYWSSKGQRDPAVPETLIYKLIADVCVITEISVQPFQAYFQSGEPIYSAKSVRFRMGHPRSPTVIPNDLRDLPLQLPADDKFIWTYTSQEFSMAQENSLQKFKLPEPVLCIGGYLQIELLGRVQKQEMDDLYYICIAHVEVLGRSLFPAFDVEVLEPSGKFALKYYPEAQNRPPPVLPYSQHANSPNLLQENLRGLEQLLNILHGNEPDLDPYDWDDDYNDIDLVLM</sequence>
<dbReference type="STRING" id="1590841.A0A2R6R9W2"/>
<dbReference type="InParanoid" id="A0A2R6R9W2"/>
<dbReference type="OMA" id="MEDNTTR"/>
<evidence type="ECO:0000313" key="2">
    <source>
        <dbReference type="Proteomes" id="UP000241394"/>
    </source>
</evidence>
<dbReference type="PANTHER" id="PTHR39741:SF14">
    <property type="entry name" value="F-BOX DOMAIN-CONTAINING PROTEIN"/>
    <property type="match status" value="1"/>
</dbReference>
<dbReference type="PANTHER" id="PTHR39741">
    <property type="entry name" value="F-BOX DOMAIN CONTAINING PROTEIN, EXPRESSED"/>
    <property type="match status" value="1"/>
</dbReference>
<dbReference type="Gramene" id="PSS24347">
    <property type="protein sequence ID" value="PSS24347"/>
    <property type="gene ID" value="CEY00_Acc09095"/>
</dbReference>
<dbReference type="FunCoup" id="A0A2R6R9W2">
    <property type="interactions" value="2262"/>
</dbReference>
<reference evidence="2" key="2">
    <citation type="journal article" date="2018" name="BMC Genomics">
        <title>A manually annotated Actinidia chinensis var. chinensis (kiwifruit) genome highlights the challenges associated with draft genomes and gene prediction in plants.</title>
        <authorList>
            <person name="Pilkington S.M."/>
            <person name="Crowhurst R."/>
            <person name="Hilario E."/>
            <person name="Nardozza S."/>
            <person name="Fraser L."/>
            <person name="Peng Y."/>
            <person name="Gunaseelan K."/>
            <person name="Simpson R."/>
            <person name="Tahir J."/>
            <person name="Deroles S.C."/>
            <person name="Templeton K."/>
            <person name="Luo Z."/>
            <person name="Davy M."/>
            <person name="Cheng C."/>
            <person name="McNeilage M."/>
            <person name="Scaglione D."/>
            <person name="Liu Y."/>
            <person name="Zhang Q."/>
            <person name="Datson P."/>
            <person name="De Silva N."/>
            <person name="Gardiner S.E."/>
            <person name="Bassett H."/>
            <person name="Chagne D."/>
            <person name="McCallum J."/>
            <person name="Dzierzon H."/>
            <person name="Deng C."/>
            <person name="Wang Y.Y."/>
            <person name="Barron L."/>
            <person name="Manako K."/>
            <person name="Bowen J."/>
            <person name="Foster T.M."/>
            <person name="Erridge Z.A."/>
            <person name="Tiffin H."/>
            <person name="Waite C.N."/>
            <person name="Davies K.M."/>
            <person name="Grierson E.P."/>
            <person name="Laing W.A."/>
            <person name="Kirk R."/>
            <person name="Chen X."/>
            <person name="Wood M."/>
            <person name="Montefiori M."/>
            <person name="Brummell D.A."/>
            <person name="Schwinn K.E."/>
            <person name="Catanach A."/>
            <person name="Fullerton C."/>
            <person name="Li D."/>
            <person name="Meiyalaghan S."/>
            <person name="Nieuwenhuizen N."/>
            <person name="Read N."/>
            <person name="Prakash R."/>
            <person name="Hunter D."/>
            <person name="Zhang H."/>
            <person name="McKenzie M."/>
            <person name="Knabel M."/>
            <person name="Harris A."/>
            <person name="Allan A.C."/>
            <person name="Gleave A."/>
            <person name="Chen A."/>
            <person name="Janssen B.J."/>
            <person name="Plunkett B."/>
            <person name="Ampomah-Dwamena C."/>
            <person name="Voogd C."/>
            <person name="Leif D."/>
            <person name="Lafferty D."/>
            <person name="Souleyre E.J.F."/>
            <person name="Varkonyi-Gasic E."/>
            <person name="Gambi F."/>
            <person name="Hanley J."/>
            <person name="Yao J.L."/>
            <person name="Cheung J."/>
            <person name="David K.M."/>
            <person name="Warren B."/>
            <person name="Marsh K."/>
            <person name="Snowden K.C."/>
            <person name="Lin-Wang K."/>
            <person name="Brian L."/>
            <person name="Martinez-Sanchez M."/>
            <person name="Wang M."/>
            <person name="Ileperuma N."/>
            <person name="Macnee N."/>
            <person name="Campin R."/>
            <person name="McAtee P."/>
            <person name="Drummond R.S.M."/>
            <person name="Espley R.V."/>
            <person name="Ireland H.S."/>
            <person name="Wu R."/>
            <person name="Atkinson R.G."/>
            <person name="Karunairetnam S."/>
            <person name="Bulley S."/>
            <person name="Chunkath S."/>
            <person name="Hanley Z."/>
            <person name="Storey R."/>
            <person name="Thrimawithana A.H."/>
            <person name="Thomson S."/>
            <person name="David C."/>
            <person name="Testolin R."/>
            <person name="Huang H."/>
            <person name="Hellens R.P."/>
            <person name="Schaffer R.J."/>
        </authorList>
    </citation>
    <scope>NUCLEOTIDE SEQUENCE [LARGE SCALE GENOMIC DNA]</scope>
    <source>
        <strain evidence="2">cv. Red5</strain>
    </source>
</reference>
<name>A0A2R6R9W2_ACTCC</name>
<dbReference type="InterPro" id="IPR055336">
    <property type="entry name" value="At4g00755-like"/>
</dbReference>
<dbReference type="Proteomes" id="UP000241394">
    <property type="component" value="Chromosome LG8"/>
</dbReference>
<gene>
    <name evidence="1" type="ORF">CEY00_Acc09095</name>
</gene>
<evidence type="ECO:0000313" key="1">
    <source>
        <dbReference type="EMBL" id="PSS24347.1"/>
    </source>
</evidence>
<dbReference type="SUPFAM" id="SSF81383">
    <property type="entry name" value="F-box domain"/>
    <property type="match status" value="1"/>
</dbReference>
<dbReference type="Gene3D" id="1.20.1280.50">
    <property type="match status" value="1"/>
</dbReference>
<dbReference type="OrthoDB" id="63379at2759"/>
<reference evidence="1 2" key="1">
    <citation type="submission" date="2017-07" db="EMBL/GenBank/DDBJ databases">
        <title>An improved, manually edited Actinidia chinensis var. chinensis (kiwifruit) genome highlights the challenges associated with draft genomes and gene prediction in plants.</title>
        <authorList>
            <person name="Pilkington S."/>
            <person name="Crowhurst R."/>
            <person name="Hilario E."/>
            <person name="Nardozza S."/>
            <person name="Fraser L."/>
            <person name="Peng Y."/>
            <person name="Gunaseelan K."/>
            <person name="Simpson R."/>
            <person name="Tahir J."/>
            <person name="Deroles S."/>
            <person name="Templeton K."/>
            <person name="Luo Z."/>
            <person name="Davy M."/>
            <person name="Cheng C."/>
            <person name="Mcneilage M."/>
            <person name="Scaglione D."/>
            <person name="Liu Y."/>
            <person name="Zhang Q."/>
            <person name="Datson P."/>
            <person name="De Silva N."/>
            <person name="Gardiner S."/>
            <person name="Bassett H."/>
            <person name="Chagne D."/>
            <person name="Mccallum J."/>
            <person name="Dzierzon H."/>
            <person name="Deng C."/>
            <person name="Wang Y.-Y."/>
            <person name="Barron N."/>
            <person name="Manako K."/>
            <person name="Bowen J."/>
            <person name="Foster T."/>
            <person name="Erridge Z."/>
            <person name="Tiffin H."/>
            <person name="Waite C."/>
            <person name="Davies K."/>
            <person name="Grierson E."/>
            <person name="Laing W."/>
            <person name="Kirk R."/>
            <person name="Chen X."/>
            <person name="Wood M."/>
            <person name="Montefiori M."/>
            <person name="Brummell D."/>
            <person name="Schwinn K."/>
            <person name="Catanach A."/>
            <person name="Fullerton C."/>
            <person name="Li D."/>
            <person name="Meiyalaghan S."/>
            <person name="Nieuwenhuizen N."/>
            <person name="Read N."/>
            <person name="Prakash R."/>
            <person name="Hunter D."/>
            <person name="Zhang H."/>
            <person name="Mckenzie M."/>
            <person name="Knabel M."/>
            <person name="Harris A."/>
            <person name="Allan A."/>
            <person name="Chen A."/>
            <person name="Janssen B."/>
            <person name="Plunkett B."/>
            <person name="Dwamena C."/>
            <person name="Voogd C."/>
            <person name="Leif D."/>
            <person name="Lafferty D."/>
            <person name="Souleyre E."/>
            <person name="Varkonyi-Gasic E."/>
            <person name="Gambi F."/>
            <person name="Hanley J."/>
            <person name="Yao J.-L."/>
            <person name="Cheung J."/>
            <person name="David K."/>
            <person name="Warren B."/>
            <person name="Marsh K."/>
            <person name="Snowden K."/>
            <person name="Lin-Wang K."/>
            <person name="Brian L."/>
            <person name="Martinez-Sanchez M."/>
            <person name="Wang M."/>
            <person name="Ileperuma N."/>
            <person name="Macnee N."/>
            <person name="Campin R."/>
            <person name="Mcatee P."/>
            <person name="Drummond R."/>
            <person name="Espley R."/>
            <person name="Ireland H."/>
            <person name="Wu R."/>
            <person name="Atkinson R."/>
            <person name="Karunairetnam S."/>
            <person name="Bulley S."/>
            <person name="Chunkath S."/>
            <person name="Hanley Z."/>
            <person name="Storey R."/>
            <person name="Thrimawithana A."/>
            <person name="Thomson S."/>
            <person name="David C."/>
            <person name="Testolin R."/>
        </authorList>
    </citation>
    <scope>NUCLEOTIDE SEQUENCE [LARGE SCALE GENOMIC DNA]</scope>
    <source>
        <strain evidence="2">cv. Red5</strain>
        <tissue evidence="1">Young leaf</tissue>
    </source>
</reference>
<dbReference type="InterPro" id="IPR036047">
    <property type="entry name" value="F-box-like_dom_sf"/>
</dbReference>